<evidence type="ECO:0000259" key="3">
    <source>
        <dbReference type="Pfam" id="PF16344"/>
    </source>
</evidence>
<dbReference type="InterPro" id="IPR006860">
    <property type="entry name" value="FecR"/>
</dbReference>
<dbReference type="InterPro" id="IPR032508">
    <property type="entry name" value="FecR_C"/>
</dbReference>
<evidence type="ECO:0000313" key="4">
    <source>
        <dbReference type="EMBL" id="MDO1446743.1"/>
    </source>
</evidence>
<dbReference type="RefSeq" id="WP_302037548.1">
    <property type="nucleotide sequence ID" value="NZ_JAUKPO010000005.1"/>
</dbReference>
<keyword evidence="1" id="KW-0812">Transmembrane</keyword>
<dbReference type="Gene3D" id="3.55.50.30">
    <property type="match status" value="1"/>
</dbReference>
<comment type="caution">
    <text evidence="4">The sequence shown here is derived from an EMBL/GenBank/DDBJ whole genome shotgun (WGS) entry which is preliminary data.</text>
</comment>
<dbReference type="Gene3D" id="2.60.120.1440">
    <property type="match status" value="1"/>
</dbReference>
<dbReference type="PIRSF" id="PIRSF018266">
    <property type="entry name" value="FecR"/>
    <property type="match status" value="1"/>
</dbReference>
<proteinExistence type="predicted"/>
<evidence type="ECO:0000313" key="5">
    <source>
        <dbReference type="Proteomes" id="UP001168528"/>
    </source>
</evidence>
<gene>
    <name evidence="4" type="ORF">Q0590_10800</name>
</gene>
<keyword evidence="1" id="KW-1133">Transmembrane helix</keyword>
<dbReference type="Pfam" id="PF16344">
    <property type="entry name" value="FecR_C"/>
    <property type="match status" value="1"/>
</dbReference>
<reference evidence="4" key="1">
    <citation type="submission" date="2023-07" db="EMBL/GenBank/DDBJ databases">
        <title>The genome sequence of Rhodocytophaga aerolata KACC 12507.</title>
        <authorList>
            <person name="Zhang X."/>
        </authorList>
    </citation>
    <scope>NUCLEOTIDE SEQUENCE</scope>
    <source>
        <strain evidence="4">KACC 12507</strain>
    </source>
</reference>
<keyword evidence="1" id="KW-0472">Membrane</keyword>
<name>A0ABT8R6A8_9BACT</name>
<feature type="domain" description="FecR protein" evidence="2">
    <location>
        <begin position="131"/>
        <end position="226"/>
    </location>
</feature>
<protein>
    <submittedName>
        <fullName evidence="4">FecR domain-containing protein</fullName>
    </submittedName>
</protein>
<dbReference type="Pfam" id="PF04773">
    <property type="entry name" value="FecR"/>
    <property type="match status" value="1"/>
</dbReference>
<feature type="transmembrane region" description="Helical" evidence="1">
    <location>
        <begin position="101"/>
        <end position="123"/>
    </location>
</feature>
<accession>A0ABT8R6A8</accession>
<dbReference type="InterPro" id="IPR012373">
    <property type="entry name" value="Ferrdict_sens_TM"/>
</dbReference>
<evidence type="ECO:0000259" key="2">
    <source>
        <dbReference type="Pfam" id="PF04773"/>
    </source>
</evidence>
<dbReference type="PANTHER" id="PTHR30273">
    <property type="entry name" value="PERIPLASMIC SIGNAL SENSOR AND SIGMA FACTOR ACTIVATOR FECR-RELATED"/>
    <property type="match status" value="1"/>
</dbReference>
<dbReference type="PANTHER" id="PTHR30273:SF2">
    <property type="entry name" value="PROTEIN FECR"/>
    <property type="match status" value="1"/>
</dbReference>
<evidence type="ECO:0000256" key="1">
    <source>
        <dbReference type="SAM" id="Phobius"/>
    </source>
</evidence>
<keyword evidence="5" id="KW-1185">Reference proteome</keyword>
<dbReference type="EMBL" id="JAUKPO010000005">
    <property type="protein sequence ID" value="MDO1446743.1"/>
    <property type="molecule type" value="Genomic_DNA"/>
</dbReference>
<organism evidence="4 5">
    <name type="scientific">Rhodocytophaga aerolata</name>
    <dbReference type="NCBI Taxonomy" id="455078"/>
    <lineage>
        <taxon>Bacteria</taxon>
        <taxon>Pseudomonadati</taxon>
        <taxon>Bacteroidota</taxon>
        <taxon>Cytophagia</taxon>
        <taxon>Cytophagales</taxon>
        <taxon>Rhodocytophagaceae</taxon>
        <taxon>Rhodocytophaga</taxon>
    </lineage>
</organism>
<sequence length="346" mass="39856">MEYLDYSVEEFLADEQFQQWVLAPEEENQQFWENFLRTYPEKKQVVVQAREVLQSIVSKEIPPVEESRLDTLWQRIDSSRKQETTYAPEIPLQKPAKVLPLYTKIAAVFLGLLVSSFLMYLWLKPAPMLEYHTAFGKTKKIVLPDHSIVILNSNSTIRYASEWSTRQPREVWIEGEAYFSVIHTQNNQKFQVTTPSKMVVEVLGTQFNVKDRTSGAQVVLKDGKVKLLLTHTGEEKQVMMAPSEAVTLTKTASGYTKKRVDPNQYLSWTQHKLIFKNTPLAEIKTLLEETYGLTVKIPNESLLEQQISGSVPSDNIESLLFALSESFNYQIIQQNNQLLFLERTSK</sequence>
<dbReference type="Proteomes" id="UP001168528">
    <property type="component" value="Unassembled WGS sequence"/>
</dbReference>
<feature type="domain" description="Protein FecR C-terminal" evidence="3">
    <location>
        <begin position="272"/>
        <end position="337"/>
    </location>
</feature>